<sequence>MTNRMDSNQVDGVKPTPPPGANETLYSRGNNKVFKSGPLYLSSKGIGWTSWKKRWFILTRTSLVFFRSDPNAIPQKGSEVNLTLGGIDLNSSGSVVVKEDKKLLTVLFPDGRDGRGDGRAFTLKAETLEDLYEWKTALEEALSSAPSAALVMGQNGIFRNDQGHAVDASPDQSKDRQPVKSLVLGRPILLALEDIDGTPSFLEKALRFMEEHGVKVEGILRQAADVDDVERRIREYEHGKSEFFPGEDPHVIADCVKYVLRELPSSPVPASCCNALLEACRTDRSMRVSAMRTAICETFPEPNRRLLQRILMMMQAVASHKAENRMSISAVAACMAPLLLRPLLAGDCELEHSFDMGGDGSVQLLQAAAAANHAQAIVITLLEEYNSLFAEGSVSAGIYSESEESGTESEELTEDDEAYEDDEDDYTTEDSDADADADDDIEHASNASETSIEFHGTKENNKGSRCSNSGSISPEVDSAYVPNQESPRSPPRTRELQQDHVKVNNNLPRQSNDISRKEADRSGDLSLADHTENSTSRKSSDVLNGPASTANRGTVWGRAPGKKNLSMETIDFQLEDEAEIEKLEATKNDLEQRITAEAKENACLQGSLEKRKNALHERRIALEKDVARLQEQLERERELRAALESGLKTSHGKTAVSSTISGKVRADLDEIAQAEAAVAGLTQKAEDLAIQLNQKREQNFKFQHDTTFQNQYSPRSKAKTKEKQKNAEAATTQYSHEKPARSKYDTHLEKTNIDKERKQEPLFSAHENSLQNQYIDQVQNQKPAGPSVHSSTPSRRSGGRNEGANTTSSALSKLTNRLNFLKERRTQIANELQNIDKGRNSGQPIQNLEKGRGGSEARQSGQHMDMMHGSEGQSSEYTEGSDNHAQSLHSSDNQSDKGRRTDNQPNLDRGKSESFPQGEKNRSKATPRTYSR</sequence>
<evidence type="ECO:0000313" key="1">
    <source>
        <dbReference type="EMBL" id="KAI5654997.1"/>
    </source>
</evidence>
<organism evidence="1 2">
    <name type="scientific">Catharanthus roseus</name>
    <name type="common">Madagascar periwinkle</name>
    <name type="synonym">Vinca rosea</name>
    <dbReference type="NCBI Taxonomy" id="4058"/>
    <lineage>
        <taxon>Eukaryota</taxon>
        <taxon>Viridiplantae</taxon>
        <taxon>Streptophyta</taxon>
        <taxon>Embryophyta</taxon>
        <taxon>Tracheophyta</taxon>
        <taxon>Spermatophyta</taxon>
        <taxon>Magnoliopsida</taxon>
        <taxon>eudicotyledons</taxon>
        <taxon>Gunneridae</taxon>
        <taxon>Pentapetalae</taxon>
        <taxon>asterids</taxon>
        <taxon>lamiids</taxon>
        <taxon>Gentianales</taxon>
        <taxon>Apocynaceae</taxon>
        <taxon>Rauvolfioideae</taxon>
        <taxon>Vinceae</taxon>
        <taxon>Catharanthinae</taxon>
        <taxon>Catharanthus</taxon>
    </lineage>
</organism>
<evidence type="ECO:0000313" key="2">
    <source>
        <dbReference type="Proteomes" id="UP001060085"/>
    </source>
</evidence>
<gene>
    <name evidence="1" type="ORF">M9H77_32184</name>
</gene>
<protein>
    <submittedName>
        <fullName evidence="1">Uncharacterized protein</fullName>
    </submittedName>
</protein>
<dbReference type="Proteomes" id="UP001060085">
    <property type="component" value="Linkage Group LG07"/>
</dbReference>
<keyword evidence="2" id="KW-1185">Reference proteome</keyword>
<proteinExistence type="predicted"/>
<comment type="caution">
    <text evidence="1">The sequence shown here is derived from an EMBL/GenBank/DDBJ whole genome shotgun (WGS) entry which is preliminary data.</text>
</comment>
<reference evidence="2" key="1">
    <citation type="journal article" date="2023" name="Nat. Plants">
        <title>Single-cell RNA sequencing provides a high-resolution roadmap for understanding the multicellular compartmentation of specialized metabolism.</title>
        <authorList>
            <person name="Sun S."/>
            <person name="Shen X."/>
            <person name="Li Y."/>
            <person name="Li Y."/>
            <person name="Wang S."/>
            <person name="Li R."/>
            <person name="Zhang H."/>
            <person name="Shen G."/>
            <person name="Guo B."/>
            <person name="Wei J."/>
            <person name="Xu J."/>
            <person name="St-Pierre B."/>
            <person name="Chen S."/>
            <person name="Sun C."/>
        </authorList>
    </citation>
    <scope>NUCLEOTIDE SEQUENCE [LARGE SCALE GENOMIC DNA]</scope>
</reference>
<dbReference type="EMBL" id="CM044707">
    <property type="protein sequence ID" value="KAI5654997.1"/>
    <property type="molecule type" value="Genomic_DNA"/>
</dbReference>
<accession>A0ACC0A3G3</accession>
<name>A0ACC0A3G3_CATRO</name>